<dbReference type="AlphaFoldDB" id="A0A7S3K5V3"/>
<evidence type="ECO:0000256" key="1">
    <source>
        <dbReference type="SAM" id="MobiDB-lite"/>
    </source>
</evidence>
<feature type="region of interest" description="Disordered" evidence="1">
    <location>
        <begin position="92"/>
        <end position="187"/>
    </location>
</feature>
<dbReference type="InterPro" id="IPR001005">
    <property type="entry name" value="SANT/Myb"/>
</dbReference>
<dbReference type="SMART" id="SM00717">
    <property type="entry name" value="SANT"/>
    <property type="match status" value="1"/>
</dbReference>
<feature type="compositionally biased region" description="Low complexity" evidence="1">
    <location>
        <begin position="118"/>
        <end position="140"/>
    </location>
</feature>
<evidence type="ECO:0000259" key="2">
    <source>
        <dbReference type="PROSITE" id="PS50090"/>
    </source>
</evidence>
<feature type="compositionally biased region" description="Low complexity" evidence="1">
    <location>
        <begin position="300"/>
        <end position="314"/>
    </location>
</feature>
<feature type="compositionally biased region" description="Polar residues" evidence="1">
    <location>
        <begin position="264"/>
        <end position="296"/>
    </location>
</feature>
<dbReference type="EMBL" id="HBIJ01023066">
    <property type="protein sequence ID" value="CAE0374353.1"/>
    <property type="molecule type" value="Transcribed_RNA"/>
</dbReference>
<feature type="domain" description="Myb-like" evidence="2">
    <location>
        <begin position="176"/>
        <end position="227"/>
    </location>
</feature>
<sequence>MSLPALGPSSQSPQEERPEPVVRMGPPSPNLIEMIRQRQRLDDEKTFSEWLEKGSLEKPQIWISSDMLSHGVEKYQVSADWIQGLISKYGSLVKPSQAPRRRSGQGIEQRDETKTDLAPPALSQQQQQQALSSENLQQEEIPTTISVPTETGSPPQTNEEEKEQDVPAPLPTLPRSQIRGRRRWTEDEHERCMVAVAEFGPRAYRKIAQRLRTRTSEQVRSHLAKHYKLHGREAAEAAHAATSALTSLGDADISGVPRIPITWTSPQDISSSSGAIQQRMSSSPRPATHLTSTAVYDNNPPLVSSLDVRSSPSS</sequence>
<proteinExistence type="predicted"/>
<evidence type="ECO:0000313" key="4">
    <source>
        <dbReference type="EMBL" id="CAE0374353.1"/>
    </source>
</evidence>
<feature type="domain" description="HTH myb-type" evidence="3">
    <location>
        <begin position="176"/>
        <end position="231"/>
    </location>
</feature>
<dbReference type="Pfam" id="PF00249">
    <property type="entry name" value="Myb_DNA-binding"/>
    <property type="match status" value="1"/>
</dbReference>
<accession>A0A7S3K5V3</accession>
<dbReference type="Gene3D" id="1.10.10.60">
    <property type="entry name" value="Homeodomain-like"/>
    <property type="match status" value="1"/>
</dbReference>
<dbReference type="InterPro" id="IPR017930">
    <property type="entry name" value="Myb_dom"/>
</dbReference>
<organism evidence="4">
    <name type="scientific">Aureoumbra lagunensis</name>
    <dbReference type="NCBI Taxonomy" id="44058"/>
    <lineage>
        <taxon>Eukaryota</taxon>
        <taxon>Sar</taxon>
        <taxon>Stramenopiles</taxon>
        <taxon>Ochrophyta</taxon>
        <taxon>Pelagophyceae</taxon>
        <taxon>Pelagomonadales</taxon>
        <taxon>Aureoumbra</taxon>
    </lineage>
</organism>
<evidence type="ECO:0000259" key="3">
    <source>
        <dbReference type="PROSITE" id="PS51294"/>
    </source>
</evidence>
<dbReference type="InterPro" id="IPR009057">
    <property type="entry name" value="Homeodomain-like_sf"/>
</dbReference>
<feature type="region of interest" description="Disordered" evidence="1">
    <location>
        <begin position="264"/>
        <end position="314"/>
    </location>
</feature>
<name>A0A7S3K5V3_9STRA</name>
<protein>
    <recommendedName>
        <fullName evidence="5">HTH myb-type domain-containing protein</fullName>
    </recommendedName>
</protein>
<dbReference type="PROSITE" id="PS50090">
    <property type="entry name" value="MYB_LIKE"/>
    <property type="match status" value="1"/>
</dbReference>
<feature type="region of interest" description="Disordered" evidence="1">
    <location>
        <begin position="1"/>
        <end position="30"/>
    </location>
</feature>
<dbReference type="SUPFAM" id="SSF46689">
    <property type="entry name" value="Homeodomain-like"/>
    <property type="match status" value="1"/>
</dbReference>
<feature type="compositionally biased region" description="Polar residues" evidence="1">
    <location>
        <begin position="141"/>
        <end position="157"/>
    </location>
</feature>
<dbReference type="CDD" id="cd00167">
    <property type="entry name" value="SANT"/>
    <property type="match status" value="1"/>
</dbReference>
<reference evidence="4" key="1">
    <citation type="submission" date="2021-01" db="EMBL/GenBank/DDBJ databases">
        <authorList>
            <person name="Corre E."/>
            <person name="Pelletier E."/>
            <person name="Niang G."/>
            <person name="Scheremetjew M."/>
            <person name="Finn R."/>
            <person name="Kale V."/>
            <person name="Holt S."/>
            <person name="Cochrane G."/>
            <person name="Meng A."/>
            <person name="Brown T."/>
            <person name="Cohen L."/>
        </authorList>
    </citation>
    <scope>NUCLEOTIDE SEQUENCE</scope>
    <source>
        <strain evidence="4">CCMP1510</strain>
    </source>
</reference>
<gene>
    <name evidence="4" type="ORF">ALAG00032_LOCUS15156</name>
</gene>
<dbReference type="PROSITE" id="PS51294">
    <property type="entry name" value="HTH_MYB"/>
    <property type="match status" value="1"/>
</dbReference>
<evidence type="ECO:0008006" key="5">
    <source>
        <dbReference type="Google" id="ProtNLM"/>
    </source>
</evidence>